<keyword evidence="1" id="KW-0472">Membrane</keyword>
<dbReference type="Proteomes" id="UP001410795">
    <property type="component" value="Unassembled WGS sequence"/>
</dbReference>
<accession>A0ABP7BQ39</accession>
<proteinExistence type="predicted"/>
<protein>
    <recommendedName>
        <fullName evidence="4">ECF transporter S component</fullName>
    </recommendedName>
</protein>
<sequence length="194" mass="19865">MGDSDAVQETAPRRRYTTRTIMIAAALGAAVGVVLVPVLFAIMTAAAPMPALAGFTFGLWSMAALVPLAVLRRGGTGVIGAVAAGVVTMVSPAGPAMLMMMAMFGLLIELPFLVTRYRWFGLKMLLVSGVVLGALSCLLSVFTYDLPNMQPLLLTLVCAGQLVSAAAGGALSWLIARALRRAGIGGASAQGANA</sequence>
<organism evidence="2 3">
    <name type="scientific">Microbacterium marinilacus</name>
    <dbReference type="NCBI Taxonomy" id="415209"/>
    <lineage>
        <taxon>Bacteria</taxon>
        <taxon>Bacillati</taxon>
        <taxon>Actinomycetota</taxon>
        <taxon>Actinomycetes</taxon>
        <taxon>Micrococcales</taxon>
        <taxon>Microbacteriaceae</taxon>
        <taxon>Microbacterium</taxon>
    </lineage>
</organism>
<keyword evidence="3" id="KW-1185">Reference proteome</keyword>
<dbReference type="EMBL" id="BAAAYV010000024">
    <property type="protein sequence ID" value="GAA3667030.1"/>
    <property type="molecule type" value="Genomic_DNA"/>
</dbReference>
<feature type="transmembrane region" description="Helical" evidence="1">
    <location>
        <begin position="78"/>
        <end position="108"/>
    </location>
</feature>
<feature type="transmembrane region" description="Helical" evidence="1">
    <location>
        <begin position="51"/>
        <end position="71"/>
    </location>
</feature>
<evidence type="ECO:0008006" key="4">
    <source>
        <dbReference type="Google" id="ProtNLM"/>
    </source>
</evidence>
<evidence type="ECO:0000313" key="3">
    <source>
        <dbReference type="Proteomes" id="UP001410795"/>
    </source>
</evidence>
<dbReference type="Pfam" id="PF09819">
    <property type="entry name" value="ABC_cobalt"/>
    <property type="match status" value="1"/>
</dbReference>
<evidence type="ECO:0000256" key="1">
    <source>
        <dbReference type="SAM" id="Phobius"/>
    </source>
</evidence>
<dbReference type="InterPro" id="IPR017195">
    <property type="entry name" value="ABC_thiamin-permease_prd"/>
</dbReference>
<keyword evidence="1" id="KW-0812">Transmembrane</keyword>
<feature type="transmembrane region" description="Helical" evidence="1">
    <location>
        <begin position="120"/>
        <end position="141"/>
    </location>
</feature>
<comment type="caution">
    <text evidence="2">The sequence shown here is derived from an EMBL/GenBank/DDBJ whole genome shotgun (WGS) entry which is preliminary data.</text>
</comment>
<name>A0ABP7BQ39_9MICO</name>
<reference evidence="3" key="1">
    <citation type="journal article" date="2019" name="Int. J. Syst. Evol. Microbiol.">
        <title>The Global Catalogue of Microorganisms (GCM) 10K type strain sequencing project: providing services to taxonomists for standard genome sequencing and annotation.</title>
        <authorList>
            <consortium name="The Broad Institute Genomics Platform"/>
            <consortium name="The Broad Institute Genome Sequencing Center for Infectious Disease"/>
            <person name="Wu L."/>
            <person name="Ma J."/>
        </authorList>
    </citation>
    <scope>NUCLEOTIDE SEQUENCE [LARGE SCALE GENOMIC DNA]</scope>
    <source>
        <strain evidence="3">JCM 16546</strain>
    </source>
</reference>
<gene>
    <name evidence="2" type="ORF">GCM10022202_31390</name>
</gene>
<evidence type="ECO:0000313" key="2">
    <source>
        <dbReference type="EMBL" id="GAA3667030.1"/>
    </source>
</evidence>
<keyword evidence="1" id="KW-1133">Transmembrane helix</keyword>
<feature type="transmembrane region" description="Helical" evidence="1">
    <location>
        <begin position="21"/>
        <end position="45"/>
    </location>
</feature>
<feature type="transmembrane region" description="Helical" evidence="1">
    <location>
        <begin position="153"/>
        <end position="176"/>
    </location>
</feature>